<keyword evidence="2 4" id="KW-0560">Oxidoreductase</keyword>
<dbReference type="Pfam" id="PF00106">
    <property type="entry name" value="adh_short"/>
    <property type="match status" value="1"/>
</dbReference>
<evidence type="ECO:0000313" key="4">
    <source>
        <dbReference type="EMBL" id="MFB5682496.1"/>
    </source>
</evidence>
<dbReference type="InterPro" id="IPR002347">
    <property type="entry name" value="SDR_fam"/>
</dbReference>
<evidence type="ECO:0000256" key="1">
    <source>
        <dbReference type="ARBA" id="ARBA00006484"/>
    </source>
</evidence>
<dbReference type="SUPFAM" id="SSF51735">
    <property type="entry name" value="NAD(P)-binding Rossmann-fold domains"/>
    <property type="match status" value="1"/>
</dbReference>
<dbReference type="CDD" id="cd05374">
    <property type="entry name" value="17beta-HSD-like_SDR_c"/>
    <property type="match status" value="1"/>
</dbReference>
<dbReference type="Proteomes" id="UP001580407">
    <property type="component" value="Unassembled WGS sequence"/>
</dbReference>
<gene>
    <name evidence="4" type="ORF">ACE3NQ_16335</name>
</gene>
<dbReference type="InterPro" id="IPR036291">
    <property type="entry name" value="NAD(P)-bd_dom_sf"/>
</dbReference>
<evidence type="ECO:0000256" key="2">
    <source>
        <dbReference type="ARBA" id="ARBA00023002"/>
    </source>
</evidence>
<accession>A0ABV5BD91</accession>
<dbReference type="PANTHER" id="PTHR43976:SF16">
    <property type="entry name" value="SHORT-CHAIN DEHYDROGENASE_REDUCTASE FAMILY PROTEIN"/>
    <property type="match status" value="1"/>
</dbReference>
<dbReference type="RefSeq" id="WP_375526254.1">
    <property type="nucleotide sequence ID" value="NZ_JBHILM010000018.1"/>
</dbReference>
<dbReference type="PRINTS" id="PR00080">
    <property type="entry name" value="SDRFAMILY"/>
</dbReference>
<dbReference type="PRINTS" id="PR00081">
    <property type="entry name" value="GDHRDH"/>
</dbReference>
<dbReference type="Gene3D" id="3.40.50.720">
    <property type="entry name" value="NAD(P)-binding Rossmann-like Domain"/>
    <property type="match status" value="1"/>
</dbReference>
<evidence type="ECO:0000256" key="3">
    <source>
        <dbReference type="RuleBase" id="RU000363"/>
    </source>
</evidence>
<keyword evidence="5" id="KW-1185">Reference proteome</keyword>
<protein>
    <submittedName>
        <fullName evidence="4">SDR family oxidoreductase</fullName>
        <ecNumber evidence="4">1.1.-.-</ecNumber>
    </submittedName>
</protein>
<sequence>MKTIMITGSSSGIGRAAAKHFAEQGWNVIATMRSPEKETELTLLDHVLVTRLDVQQEETIQEAIKTGIERFGTIDVLLNNAGYGAMGIFEAASNEQIRKQFEVNVFGLMAAIKAILPHFRAKNNGLILNISSMGGRIGFPLLSLYHSTKFAIEGFTEAVSFELASQNIRLKLIEPGVVKTEFFGRSIELITDESLTDYQKFSEIAQQALQESAIGADNISSPEVIAEAIYQAATDGTNQFRYVVGEDAKAFLDLRKEIGEEAFVQHMAQQFS</sequence>
<organism evidence="4 5">
    <name type="scientific">Paenibacillus terreus</name>
    <dbReference type="NCBI Taxonomy" id="1387834"/>
    <lineage>
        <taxon>Bacteria</taxon>
        <taxon>Bacillati</taxon>
        <taxon>Bacillota</taxon>
        <taxon>Bacilli</taxon>
        <taxon>Bacillales</taxon>
        <taxon>Paenibacillaceae</taxon>
        <taxon>Paenibacillus</taxon>
    </lineage>
</organism>
<proteinExistence type="inferred from homology"/>
<reference evidence="4 5" key="1">
    <citation type="submission" date="2024-09" db="EMBL/GenBank/DDBJ databases">
        <authorList>
            <person name="Ruan L."/>
        </authorList>
    </citation>
    <scope>NUCLEOTIDE SEQUENCE [LARGE SCALE GENOMIC DNA]</scope>
    <source>
        <strain evidence="4 5">D33</strain>
    </source>
</reference>
<comment type="similarity">
    <text evidence="1 3">Belongs to the short-chain dehydrogenases/reductases (SDR) family.</text>
</comment>
<dbReference type="PANTHER" id="PTHR43976">
    <property type="entry name" value="SHORT CHAIN DEHYDROGENASE"/>
    <property type="match status" value="1"/>
</dbReference>
<name>A0ABV5BD91_9BACL</name>
<dbReference type="EMBL" id="JBHILM010000018">
    <property type="protein sequence ID" value="MFB5682496.1"/>
    <property type="molecule type" value="Genomic_DNA"/>
</dbReference>
<dbReference type="InterPro" id="IPR051911">
    <property type="entry name" value="SDR_oxidoreductase"/>
</dbReference>
<evidence type="ECO:0000313" key="5">
    <source>
        <dbReference type="Proteomes" id="UP001580407"/>
    </source>
</evidence>
<dbReference type="GO" id="GO:0016491">
    <property type="term" value="F:oxidoreductase activity"/>
    <property type="evidence" value="ECO:0007669"/>
    <property type="project" value="UniProtKB-KW"/>
</dbReference>
<dbReference type="EC" id="1.1.-.-" evidence="4"/>
<comment type="caution">
    <text evidence="4">The sequence shown here is derived from an EMBL/GenBank/DDBJ whole genome shotgun (WGS) entry which is preliminary data.</text>
</comment>